<dbReference type="AlphaFoldDB" id="A0A7T7XM51"/>
<evidence type="ECO:0000313" key="2">
    <source>
        <dbReference type="EMBL" id="QQO08798.1"/>
    </source>
</evidence>
<accession>A0A7T7XM51</accession>
<gene>
    <name evidence="2" type="ORF">JFL75_17995</name>
</gene>
<dbReference type="EMBL" id="CP067089">
    <property type="protein sequence ID" value="QQO08798.1"/>
    <property type="molecule type" value="Genomic_DNA"/>
</dbReference>
<keyword evidence="3" id="KW-1185">Reference proteome</keyword>
<dbReference type="Gene3D" id="3.10.450.40">
    <property type="match status" value="2"/>
</dbReference>
<sequence>MSVIKKAGFAVLFFSVLVLAGGSLFAQGKGDIGLERAEESALAEAGGGTVVHKDQFRDRGIRYYKIVLVNEGLRYYFEIGADDGRVYTQRTSPVRENIRSTSDTVPAISEEAAVKIALERTGDGTVTESRLSREDDGILIYEIKIAGSENWYKTDIDAVTGDVIFYERRLRDRR</sequence>
<dbReference type="RefSeq" id="WP_215626104.1">
    <property type="nucleotide sequence ID" value="NZ_CP067089.2"/>
</dbReference>
<dbReference type="InterPro" id="IPR025711">
    <property type="entry name" value="PepSY"/>
</dbReference>
<evidence type="ECO:0000313" key="3">
    <source>
        <dbReference type="Proteomes" id="UP000595917"/>
    </source>
</evidence>
<dbReference type="KEGG" id="bhc:JFL75_17995"/>
<protein>
    <submittedName>
        <fullName evidence="2">PepSY domain-containing protein</fullName>
    </submittedName>
</protein>
<reference evidence="2" key="1">
    <citation type="submission" date="2021-01" db="EMBL/GenBank/DDBJ databases">
        <title>Description of Breznakiella homolactica.</title>
        <authorList>
            <person name="Song Y."/>
            <person name="Brune A."/>
        </authorList>
    </citation>
    <scope>NUCLEOTIDE SEQUENCE</scope>
    <source>
        <strain evidence="2">RmG30</strain>
    </source>
</reference>
<name>A0A7T7XM51_9SPIR</name>
<feature type="domain" description="PepSY" evidence="1">
    <location>
        <begin position="32"/>
        <end position="86"/>
    </location>
</feature>
<dbReference type="Proteomes" id="UP000595917">
    <property type="component" value="Chromosome"/>
</dbReference>
<organism evidence="2 3">
    <name type="scientific">Breznakiella homolactica</name>
    <dbReference type="NCBI Taxonomy" id="2798577"/>
    <lineage>
        <taxon>Bacteria</taxon>
        <taxon>Pseudomonadati</taxon>
        <taxon>Spirochaetota</taxon>
        <taxon>Spirochaetia</taxon>
        <taxon>Spirochaetales</taxon>
        <taxon>Breznakiellaceae</taxon>
        <taxon>Breznakiella</taxon>
    </lineage>
</organism>
<evidence type="ECO:0000259" key="1">
    <source>
        <dbReference type="Pfam" id="PF03413"/>
    </source>
</evidence>
<feature type="domain" description="PepSY" evidence="1">
    <location>
        <begin position="107"/>
        <end position="164"/>
    </location>
</feature>
<dbReference type="Pfam" id="PF03413">
    <property type="entry name" value="PepSY"/>
    <property type="match status" value="2"/>
</dbReference>
<proteinExistence type="predicted"/>